<dbReference type="InParanoid" id="A0A2J6T775"/>
<protein>
    <submittedName>
        <fullName evidence="2">Glycoside hydrolase family 16 protein</fullName>
    </submittedName>
</protein>
<evidence type="ECO:0000313" key="2">
    <source>
        <dbReference type="EMBL" id="PMD58858.1"/>
    </source>
</evidence>
<dbReference type="PROSITE" id="PS51762">
    <property type="entry name" value="GH16_2"/>
    <property type="match status" value="1"/>
</dbReference>
<reference evidence="2 3" key="1">
    <citation type="submission" date="2016-04" db="EMBL/GenBank/DDBJ databases">
        <title>A degradative enzymes factory behind the ericoid mycorrhizal symbiosis.</title>
        <authorList>
            <consortium name="DOE Joint Genome Institute"/>
            <person name="Martino E."/>
            <person name="Morin E."/>
            <person name="Grelet G."/>
            <person name="Kuo A."/>
            <person name="Kohler A."/>
            <person name="Daghino S."/>
            <person name="Barry K."/>
            <person name="Choi C."/>
            <person name="Cichocki N."/>
            <person name="Clum A."/>
            <person name="Copeland A."/>
            <person name="Hainaut M."/>
            <person name="Haridas S."/>
            <person name="Labutti K."/>
            <person name="Lindquist E."/>
            <person name="Lipzen A."/>
            <person name="Khouja H.-R."/>
            <person name="Murat C."/>
            <person name="Ohm R."/>
            <person name="Olson A."/>
            <person name="Spatafora J."/>
            <person name="Veneault-Fourrey C."/>
            <person name="Henrissat B."/>
            <person name="Grigoriev I."/>
            <person name="Martin F."/>
            <person name="Perotto S."/>
        </authorList>
    </citation>
    <scope>NUCLEOTIDE SEQUENCE [LARGE SCALE GENOMIC DNA]</scope>
    <source>
        <strain evidence="2 3">E</strain>
    </source>
</reference>
<keyword evidence="2" id="KW-0378">Hydrolase</keyword>
<dbReference type="RefSeq" id="XP_024735762.1">
    <property type="nucleotide sequence ID" value="XM_024877004.1"/>
</dbReference>
<name>A0A2J6T775_9HELO</name>
<dbReference type="AlphaFoldDB" id="A0A2J6T775"/>
<accession>A0A2J6T775</accession>
<dbReference type="GO" id="GO:0004553">
    <property type="term" value="F:hydrolase activity, hydrolyzing O-glycosyl compounds"/>
    <property type="evidence" value="ECO:0007669"/>
    <property type="project" value="InterPro"/>
</dbReference>
<dbReference type="PANTHER" id="PTHR38121:SF5">
    <property type="entry name" value="GH16 DOMAIN-CONTAINING PROTEIN"/>
    <property type="match status" value="1"/>
</dbReference>
<keyword evidence="3" id="KW-1185">Reference proteome</keyword>
<dbReference type="InterPro" id="IPR013320">
    <property type="entry name" value="ConA-like_dom_sf"/>
</dbReference>
<dbReference type="GeneID" id="36585081"/>
<dbReference type="Proteomes" id="UP000235371">
    <property type="component" value="Unassembled WGS sequence"/>
</dbReference>
<dbReference type="PANTHER" id="PTHR38121">
    <property type="entry name" value="GH16 DOMAIN-CONTAINING PROTEIN"/>
    <property type="match status" value="1"/>
</dbReference>
<sequence>MNFSSANIVSNPIANSSNWTGPPVSSGDPGFQLGVGAGIPENGFIQVAQLNSVREDLLFGTYRALIKMTSVPGTCTSFFWYYNDSQEIDFEALSYQYNFQNGTFPMNLVLQSQQSARQGFSSAASGDWKVANLPFDPTDNFHEYRIDFVPGNVIYYGDGQVLAIINTAAVPVSPGHLILSQWSNGDHGWSAGPPLQRAVSTVGYVKGYFNSSDPARQSAASRRCKDPSAPGAICSISDQLIAPGSLFSEFFGEHPNMTNNQTIYGKSE</sequence>
<feature type="domain" description="GH16" evidence="1">
    <location>
        <begin position="1"/>
        <end position="213"/>
    </location>
</feature>
<dbReference type="OrthoDB" id="25131at2759"/>
<evidence type="ECO:0000259" key="1">
    <source>
        <dbReference type="PROSITE" id="PS51762"/>
    </source>
</evidence>
<dbReference type="Pfam" id="PF00722">
    <property type="entry name" value="Glyco_hydro_16"/>
    <property type="match status" value="1"/>
</dbReference>
<dbReference type="InterPro" id="IPR000757">
    <property type="entry name" value="Beta-glucanase-like"/>
</dbReference>
<gene>
    <name evidence="2" type="ORF">K444DRAFT_562799</name>
</gene>
<dbReference type="EMBL" id="KZ613817">
    <property type="protein sequence ID" value="PMD58858.1"/>
    <property type="molecule type" value="Genomic_DNA"/>
</dbReference>
<feature type="non-terminal residue" evidence="2">
    <location>
        <position position="268"/>
    </location>
</feature>
<dbReference type="Gene3D" id="2.60.120.200">
    <property type="match status" value="1"/>
</dbReference>
<organism evidence="2 3">
    <name type="scientific">Hyaloscypha bicolor E</name>
    <dbReference type="NCBI Taxonomy" id="1095630"/>
    <lineage>
        <taxon>Eukaryota</taxon>
        <taxon>Fungi</taxon>
        <taxon>Dikarya</taxon>
        <taxon>Ascomycota</taxon>
        <taxon>Pezizomycotina</taxon>
        <taxon>Leotiomycetes</taxon>
        <taxon>Helotiales</taxon>
        <taxon>Hyaloscyphaceae</taxon>
        <taxon>Hyaloscypha</taxon>
        <taxon>Hyaloscypha bicolor</taxon>
    </lineage>
</organism>
<evidence type="ECO:0000313" key="3">
    <source>
        <dbReference type="Proteomes" id="UP000235371"/>
    </source>
</evidence>
<dbReference type="CDD" id="cd00413">
    <property type="entry name" value="Glyco_hydrolase_16"/>
    <property type="match status" value="1"/>
</dbReference>
<dbReference type="SUPFAM" id="SSF49899">
    <property type="entry name" value="Concanavalin A-like lectins/glucanases"/>
    <property type="match status" value="1"/>
</dbReference>
<dbReference type="GO" id="GO:0005975">
    <property type="term" value="P:carbohydrate metabolic process"/>
    <property type="evidence" value="ECO:0007669"/>
    <property type="project" value="InterPro"/>
</dbReference>
<proteinExistence type="predicted"/>